<accession>A0A1V4IHA4</accession>
<feature type="transmembrane region" description="Helical" evidence="1">
    <location>
        <begin position="115"/>
        <end position="134"/>
    </location>
</feature>
<gene>
    <name evidence="3" type="primary">tgpA_2</name>
    <name evidence="3" type="ORF">CLORY_33100</name>
</gene>
<evidence type="ECO:0000256" key="1">
    <source>
        <dbReference type="SAM" id="Phobius"/>
    </source>
</evidence>
<dbReference type="STRING" id="1450648.CLORY_33100"/>
<feature type="transmembrane region" description="Helical" evidence="1">
    <location>
        <begin position="607"/>
        <end position="624"/>
    </location>
</feature>
<keyword evidence="3" id="KW-0012">Acyltransferase</keyword>
<feature type="transmembrane region" description="Helical" evidence="1">
    <location>
        <begin position="166"/>
        <end position="182"/>
    </location>
</feature>
<reference evidence="3 4" key="1">
    <citation type="submission" date="2017-03" db="EMBL/GenBank/DDBJ databases">
        <title>Genome sequence of Clostridium oryzae DSM 28571.</title>
        <authorList>
            <person name="Poehlein A."/>
            <person name="Daniel R."/>
        </authorList>
    </citation>
    <scope>NUCLEOTIDE SEQUENCE [LARGE SCALE GENOMIC DNA]</scope>
    <source>
        <strain evidence="3 4">DSM 28571</strain>
    </source>
</reference>
<dbReference type="SUPFAM" id="SSF54001">
    <property type="entry name" value="Cysteine proteinases"/>
    <property type="match status" value="1"/>
</dbReference>
<dbReference type="SMART" id="SM00460">
    <property type="entry name" value="TGc"/>
    <property type="match status" value="1"/>
</dbReference>
<dbReference type="PANTHER" id="PTHR42736:SF1">
    <property type="entry name" value="PROTEIN-GLUTAMINE GAMMA-GLUTAMYLTRANSFERASE"/>
    <property type="match status" value="1"/>
</dbReference>
<comment type="caution">
    <text evidence="3">The sequence shown here is derived from an EMBL/GenBank/DDBJ whole genome shotgun (WGS) entry which is preliminary data.</text>
</comment>
<feature type="transmembrane region" description="Helical" evidence="1">
    <location>
        <begin position="12"/>
        <end position="29"/>
    </location>
</feature>
<feature type="domain" description="Transglutaminase-like" evidence="2">
    <location>
        <begin position="475"/>
        <end position="546"/>
    </location>
</feature>
<dbReference type="InterPro" id="IPR002931">
    <property type="entry name" value="Transglutaminase-like"/>
</dbReference>
<dbReference type="OrthoDB" id="9804872at2"/>
<dbReference type="Pfam" id="PF01841">
    <property type="entry name" value="Transglut_core"/>
    <property type="match status" value="1"/>
</dbReference>
<protein>
    <submittedName>
        <fullName evidence="3">Protein-glutamine gamma-glutamyltransferase</fullName>
        <ecNumber evidence="3">2.3.2.13</ecNumber>
    </submittedName>
</protein>
<dbReference type="PANTHER" id="PTHR42736">
    <property type="entry name" value="PROTEIN-GLUTAMINE GAMMA-GLUTAMYLTRANSFERASE"/>
    <property type="match status" value="1"/>
</dbReference>
<keyword evidence="1" id="KW-0472">Membrane</keyword>
<dbReference type="Proteomes" id="UP000190080">
    <property type="component" value="Unassembled WGS sequence"/>
</dbReference>
<organism evidence="3 4">
    <name type="scientific">Clostridium oryzae</name>
    <dbReference type="NCBI Taxonomy" id="1450648"/>
    <lineage>
        <taxon>Bacteria</taxon>
        <taxon>Bacillati</taxon>
        <taxon>Bacillota</taxon>
        <taxon>Clostridia</taxon>
        <taxon>Eubacteriales</taxon>
        <taxon>Clostridiaceae</taxon>
        <taxon>Clostridium</taxon>
    </lineage>
</organism>
<dbReference type="InterPro" id="IPR052901">
    <property type="entry name" value="Bact_TGase-like"/>
</dbReference>
<feature type="transmembrane region" description="Helical" evidence="1">
    <location>
        <begin position="203"/>
        <end position="221"/>
    </location>
</feature>
<keyword evidence="1" id="KW-0812">Transmembrane</keyword>
<keyword evidence="1" id="KW-1133">Transmembrane helix</keyword>
<feature type="transmembrane region" description="Helical" evidence="1">
    <location>
        <begin position="35"/>
        <end position="53"/>
    </location>
</feature>
<keyword evidence="4" id="KW-1185">Reference proteome</keyword>
<evidence type="ECO:0000313" key="3">
    <source>
        <dbReference type="EMBL" id="OPJ59382.1"/>
    </source>
</evidence>
<dbReference type="GO" id="GO:0003810">
    <property type="term" value="F:protein-glutamine gamma-glutamyltransferase activity"/>
    <property type="evidence" value="ECO:0007669"/>
    <property type="project" value="UniProtKB-EC"/>
</dbReference>
<dbReference type="EC" id="2.3.2.13" evidence="3"/>
<sequence length="727" mass="84825">MEWFYQNRIRLIVSYINILLIFYIFSVCLNITSVNYLYVTAAYLIPVIIYWLMSYIIRKWYYRIGLISIAILSASAYIYQSFNNPNSYLFEYVTKRIYILNSDIVDGIATNFSSYLPVIVLLPFIIITATFLLFEKGFRNSIMLVVLAQLLLFWYMQYYEEVGKCMLVYTLISAVTYILNSYDRSIKPSAKKSANIRIKKSTIITNTIIFCFIVVIPGEFLPQQHLTQLSYKLYNAYRNNGNALSKNTVDSGYDLDYSGYNESDKALGGPISVNNDVALKVKSDQSYYLKGSVKDNYTGHSWTASKYNYKKIEPDGFINDDEDNGNMMTANTIARKKIEVYPVGLRSSSFMIPMYSERLVGENIKPFYDKNTGTFLNNKDVTKKYEVSFYDLDVKSYVTKQYGLYYFGQDEYEKDLQLPSSVTQRTVDLVYKLTKNCTNTGEKIERIREYLQNNYKYTLDASYLPENRDFVDYFLFEDKKGYCVHFATAMTVMYRIAGIPARFVEGYKMDDSMEKQGIYTVTNAQAHAWSEYLVKKGVWAISDASPTPLEQQKKIKKARAVNEKKQQIKAKNKKVKISNTQKQNSIKDKVRKKTKTHVKRINVKPEIYTFLGLLAAAVIIAFLIKKYRANKEKMLYGDSCLPLYRYMIKILSKYGIRKKADMTDMEFADILDDELKKIVKPLINMVYAEHYGNSKNLDLNKEQIYLSFQSWRHKNKNRKKYRFRLVK</sequence>
<proteinExistence type="predicted"/>
<keyword evidence="3" id="KW-0808">Transferase</keyword>
<dbReference type="AlphaFoldDB" id="A0A1V4IHA4"/>
<evidence type="ECO:0000259" key="2">
    <source>
        <dbReference type="SMART" id="SM00460"/>
    </source>
</evidence>
<dbReference type="InterPro" id="IPR038765">
    <property type="entry name" value="Papain-like_cys_pep_sf"/>
</dbReference>
<dbReference type="Gene3D" id="3.10.620.30">
    <property type="match status" value="1"/>
</dbReference>
<evidence type="ECO:0000313" key="4">
    <source>
        <dbReference type="Proteomes" id="UP000190080"/>
    </source>
</evidence>
<dbReference type="RefSeq" id="WP_079426522.1">
    <property type="nucleotide sequence ID" value="NZ_MZGV01000045.1"/>
</dbReference>
<dbReference type="EMBL" id="MZGV01000045">
    <property type="protein sequence ID" value="OPJ59382.1"/>
    <property type="molecule type" value="Genomic_DNA"/>
</dbReference>
<feature type="transmembrane region" description="Helical" evidence="1">
    <location>
        <begin position="141"/>
        <end position="160"/>
    </location>
</feature>
<feature type="transmembrane region" description="Helical" evidence="1">
    <location>
        <begin position="60"/>
        <end position="79"/>
    </location>
</feature>
<name>A0A1V4IHA4_9CLOT</name>